<accession>A0A093VKJ1</accession>
<proteinExistence type="predicted"/>
<evidence type="ECO:0000313" key="1">
    <source>
        <dbReference type="EMBL" id="KFX53042.1"/>
    </source>
</evidence>
<dbReference type="EMBL" id="JPOX01000002">
    <property type="protein sequence ID" value="KFX53042.1"/>
    <property type="molecule type" value="Genomic_DNA"/>
</dbReference>
<protein>
    <submittedName>
        <fullName evidence="1">Uncharacterized protein</fullName>
    </submittedName>
</protein>
<dbReference type="AlphaFoldDB" id="A0A093VKJ1"/>
<comment type="caution">
    <text evidence="1">The sequence shown here is derived from an EMBL/GenBank/DDBJ whole genome shotgun (WGS) entry which is preliminary data.</text>
</comment>
<gene>
    <name evidence="1" type="ORF">GQ26_0023980</name>
</gene>
<sequence>MDLYTKRGKKEQQVWANPENTHAVHHVGLISDTLNMSWSVKQSHRNLFIHWKPPPTSTETIKLRGEIIFIPTNETYAESDSHLLEPTLRTLSIHLYLWDDRLVLSGRQFLQWRCSHKFRVVIRRDGDSGPLFESLIEFDRSPDTSWRTLRAEIEIPTPMHWEDKVRCKVGSDGNMPVYDVRGVVLGHKEMRIQFMAFGNTEDNGPRLMHIYKDDDWNREREILAGLGFDKSVMAGLEEL</sequence>
<name>A0A093VKJ1_TALMA</name>
<reference evidence="1" key="1">
    <citation type="journal article" date="2014" name="PLoS Genet.">
        <title>Signature Gene Expression Reveals Novel Clues to the Molecular Mechanisms of Dimorphic Transition in Penicillium marneffei.</title>
        <authorList>
            <person name="Yang E."/>
            <person name="Wang G."/>
            <person name="Cai J."/>
            <person name="Woo P.C."/>
            <person name="Lau S.K."/>
            <person name="Yuen K.-Y."/>
            <person name="Chow W.-N."/>
            <person name="Lin X."/>
        </authorList>
    </citation>
    <scope>NUCLEOTIDE SEQUENCE [LARGE SCALE GENOMIC DNA]</scope>
    <source>
        <strain evidence="1">PM1</strain>
    </source>
</reference>
<dbReference type="EMBL" id="JPOX01000002">
    <property type="protein sequence ID" value="KFX53043.1"/>
    <property type="molecule type" value="Genomic_DNA"/>
</dbReference>
<organism evidence="1">
    <name type="scientific">Talaromyces marneffei PM1</name>
    <dbReference type="NCBI Taxonomy" id="1077442"/>
    <lineage>
        <taxon>Eukaryota</taxon>
        <taxon>Fungi</taxon>
        <taxon>Dikarya</taxon>
        <taxon>Ascomycota</taxon>
        <taxon>Pezizomycotina</taxon>
        <taxon>Eurotiomycetes</taxon>
        <taxon>Eurotiomycetidae</taxon>
        <taxon>Eurotiales</taxon>
        <taxon>Trichocomaceae</taxon>
        <taxon>Talaromyces</taxon>
        <taxon>Talaromyces sect. Talaromyces</taxon>
    </lineage>
</organism>